<comment type="subcellular location">
    <subcellularLocation>
        <location evidence="1">Membrane</location>
        <topology evidence="1">Multi-pass membrane protein</topology>
    </subcellularLocation>
</comment>
<dbReference type="GO" id="GO:0015499">
    <property type="term" value="F:formate transmembrane transporter activity"/>
    <property type="evidence" value="ECO:0007669"/>
    <property type="project" value="TreeGrafter"/>
</dbReference>
<dbReference type="PANTHER" id="PTHR30520">
    <property type="entry name" value="FORMATE TRANSPORTER-RELATED"/>
    <property type="match status" value="1"/>
</dbReference>
<dbReference type="Gene3D" id="1.20.1080.10">
    <property type="entry name" value="Glycerol uptake facilitator protein"/>
    <property type="match status" value="1"/>
</dbReference>
<feature type="transmembrane region" description="Helical" evidence="6">
    <location>
        <begin position="164"/>
        <end position="183"/>
    </location>
</feature>
<dbReference type="EMBL" id="NHMP01000012">
    <property type="protein sequence ID" value="OXE44378.1"/>
    <property type="molecule type" value="Genomic_DNA"/>
</dbReference>
<protein>
    <submittedName>
        <fullName evidence="7">Formate transporter</fullName>
    </submittedName>
</protein>
<dbReference type="PANTHER" id="PTHR30520:SF6">
    <property type="entry name" value="FORMATE_NITRATE FAMILY TRANSPORTER (EUROFUNG)"/>
    <property type="match status" value="1"/>
</dbReference>
<reference evidence="8" key="1">
    <citation type="submission" date="2017-05" db="EMBL/GenBank/DDBJ databases">
        <title>Improved OligoMM genomes.</title>
        <authorList>
            <person name="Garzetti D."/>
        </authorList>
    </citation>
    <scope>NUCLEOTIDE SEQUENCE [LARGE SCALE GENOMIC DNA]</scope>
    <source>
        <strain evidence="8">YL45</strain>
    </source>
</reference>
<dbReference type="InterPro" id="IPR024002">
    <property type="entry name" value="For/NO2_transpt_CS"/>
</dbReference>
<keyword evidence="3 6" id="KW-1133">Transmembrane helix</keyword>
<feature type="transmembrane region" description="Helical" evidence="6">
    <location>
        <begin position="29"/>
        <end position="53"/>
    </location>
</feature>
<evidence type="ECO:0000256" key="4">
    <source>
        <dbReference type="ARBA" id="ARBA00023136"/>
    </source>
</evidence>
<dbReference type="Pfam" id="PF01226">
    <property type="entry name" value="Form_Nir_trans"/>
    <property type="match status" value="1"/>
</dbReference>
<organism evidence="7 8">
    <name type="scientific">Turicimonas muris</name>
    <dbReference type="NCBI Taxonomy" id="1796652"/>
    <lineage>
        <taxon>Bacteria</taxon>
        <taxon>Pseudomonadati</taxon>
        <taxon>Pseudomonadota</taxon>
        <taxon>Betaproteobacteria</taxon>
        <taxon>Burkholderiales</taxon>
        <taxon>Sutterellaceae</taxon>
        <taxon>Turicimonas</taxon>
    </lineage>
</organism>
<accession>A0A227KAY2</accession>
<dbReference type="GO" id="GO:0005886">
    <property type="term" value="C:plasma membrane"/>
    <property type="evidence" value="ECO:0007669"/>
    <property type="project" value="TreeGrafter"/>
</dbReference>
<dbReference type="RefSeq" id="WP_066592555.1">
    <property type="nucleotide sequence ID" value="NZ_CAJTBZ010000037.1"/>
</dbReference>
<keyword evidence="8" id="KW-1185">Reference proteome</keyword>
<feature type="transmembrane region" description="Helical" evidence="6">
    <location>
        <begin position="107"/>
        <end position="129"/>
    </location>
</feature>
<proteinExistence type="inferred from homology"/>
<dbReference type="InterPro" id="IPR023271">
    <property type="entry name" value="Aquaporin-like"/>
</dbReference>
<dbReference type="PROSITE" id="PS01006">
    <property type="entry name" value="FORMATE_NITRITE_TP_2"/>
    <property type="match status" value="1"/>
</dbReference>
<dbReference type="GeneID" id="78361335"/>
<keyword evidence="2 6" id="KW-0812">Transmembrane</keyword>
<evidence type="ECO:0000256" key="3">
    <source>
        <dbReference type="ARBA" id="ARBA00022989"/>
    </source>
</evidence>
<evidence type="ECO:0000313" key="7">
    <source>
        <dbReference type="EMBL" id="OXE44378.1"/>
    </source>
</evidence>
<feature type="transmembrane region" description="Helical" evidence="6">
    <location>
        <begin position="253"/>
        <end position="275"/>
    </location>
</feature>
<evidence type="ECO:0000256" key="5">
    <source>
        <dbReference type="ARBA" id="ARBA00049660"/>
    </source>
</evidence>
<evidence type="ECO:0000256" key="1">
    <source>
        <dbReference type="ARBA" id="ARBA00004141"/>
    </source>
</evidence>
<comment type="similarity">
    <text evidence="5">Belongs to the FNT transporter (TC 1.A.16) family.</text>
</comment>
<sequence>MATLSSAQILEATVNMGVSKASQNLISRIANTVLAGMYIAIGGFLAIRVGLVLPWESWGAVGKLIFGAVFPLGLMLVVLCGADLFTGSCMTLTTAKLRGQISVGQSFLAGSAAWVGNFVGALFVAYVIAFSSGLIFESAGGTLPWAKSIVNLTNAKCSLDWMSAFIRGVGCNWLVCLAVFAAAASTEVIGKVVALWFPTMAFVALGMEHCIANMFFIPLGIFTGTDARYLALVNAGEAKALAVGWSDFFINNLVPVTLGNIVGGAVLVGILYLLANHKDK</sequence>
<feature type="transmembrane region" description="Helical" evidence="6">
    <location>
        <begin position="195"/>
        <end position="222"/>
    </location>
</feature>
<gene>
    <name evidence="7" type="ORF">ADH67_12245</name>
</gene>
<dbReference type="NCBIfam" id="TIGR00790">
    <property type="entry name" value="fnt"/>
    <property type="match status" value="1"/>
</dbReference>
<dbReference type="Proteomes" id="UP000214610">
    <property type="component" value="Unassembled WGS sequence"/>
</dbReference>
<evidence type="ECO:0000256" key="6">
    <source>
        <dbReference type="SAM" id="Phobius"/>
    </source>
</evidence>
<dbReference type="InterPro" id="IPR000292">
    <property type="entry name" value="For/NO2_transpt"/>
</dbReference>
<comment type="caution">
    <text evidence="7">The sequence shown here is derived from an EMBL/GenBank/DDBJ whole genome shotgun (WGS) entry which is preliminary data.</text>
</comment>
<name>A0A227KAY2_9BURK</name>
<evidence type="ECO:0000256" key="2">
    <source>
        <dbReference type="ARBA" id="ARBA00022692"/>
    </source>
</evidence>
<dbReference type="PROSITE" id="PS01005">
    <property type="entry name" value="FORMATE_NITRITE_TP_1"/>
    <property type="match status" value="1"/>
</dbReference>
<feature type="transmembrane region" description="Helical" evidence="6">
    <location>
        <begin position="65"/>
        <end position="86"/>
    </location>
</feature>
<keyword evidence="4 6" id="KW-0472">Membrane</keyword>
<evidence type="ECO:0000313" key="8">
    <source>
        <dbReference type="Proteomes" id="UP000214610"/>
    </source>
</evidence>
<dbReference type="AlphaFoldDB" id="A0A227KAY2"/>